<accession>A0ABU3Z7I5</accession>
<dbReference type="Gene3D" id="3.40.50.450">
    <property type="match status" value="1"/>
</dbReference>
<evidence type="ECO:0000256" key="9">
    <source>
        <dbReference type="ARBA" id="ARBA00022741"/>
    </source>
</evidence>
<dbReference type="EMBL" id="JAWJZB010000003">
    <property type="protein sequence ID" value="MDV5087874.1"/>
    <property type="molecule type" value="Genomic_DNA"/>
</dbReference>
<evidence type="ECO:0000256" key="5">
    <source>
        <dbReference type="ARBA" id="ARBA00012055"/>
    </source>
</evidence>
<dbReference type="InterPro" id="IPR012003">
    <property type="entry name" value="ATP_PFK_prok-type"/>
</dbReference>
<dbReference type="Pfam" id="PF00365">
    <property type="entry name" value="PFK"/>
    <property type="match status" value="1"/>
</dbReference>
<dbReference type="InterPro" id="IPR022953">
    <property type="entry name" value="ATP_PFK"/>
</dbReference>
<comment type="similarity">
    <text evidence="14">Belongs to the phosphofructokinase type A (PFKA) family.</text>
</comment>
<comment type="catalytic activity">
    <reaction evidence="15">
        <text>beta-D-fructose 6-phosphate + ATP = beta-D-fructose 1,6-bisphosphate + ADP + H(+)</text>
        <dbReference type="Rhea" id="RHEA:16109"/>
        <dbReference type="ChEBI" id="CHEBI:15378"/>
        <dbReference type="ChEBI" id="CHEBI:30616"/>
        <dbReference type="ChEBI" id="CHEBI:32966"/>
        <dbReference type="ChEBI" id="CHEBI:57634"/>
        <dbReference type="ChEBI" id="CHEBI:456216"/>
        <dbReference type="EC" id="2.7.1.11"/>
    </reaction>
</comment>
<dbReference type="EC" id="2.7.1.11" evidence="5"/>
<keyword evidence="6" id="KW-0963">Cytoplasm</keyword>
<comment type="cofactor">
    <cofactor evidence="1">
        <name>Mg(2+)</name>
        <dbReference type="ChEBI" id="CHEBI:18420"/>
    </cofactor>
</comment>
<comment type="caution">
    <text evidence="17">The sequence shown here is derived from an EMBL/GenBank/DDBJ whole genome shotgun (WGS) entry which is preliminary data.</text>
</comment>
<dbReference type="InterPro" id="IPR000023">
    <property type="entry name" value="Phosphofructokinase_dom"/>
</dbReference>
<dbReference type="RefSeq" id="WP_295194098.1">
    <property type="nucleotide sequence ID" value="NZ_JAWJZA010000001.1"/>
</dbReference>
<dbReference type="GO" id="GO:0003872">
    <property type="term" value="F:6-phosphofructokinase activity"/>
    <property type="evidence" value="ECO:0007669"/>
    <property type="project" value="UniProtKB-EC"/>
</dbReference>
<keyword evidence="7 17" id="KW-0808">Transferase</keyword>
<reference evidence="17 18" key="1">
    <citation type="submission" date="2023-10" db="EMBL/GenBank/DDBJ databases">
        <title>Veillonella sp. nov., isolated from a pig farm feces dump.</title>
        <authorList>
            <person name="Chang Y.-H."/>
        </authorList>
    </citation>
    <scope>NUCLEOTIDE SEQUENCE [LARGE SCALE GENOMIC DNA]</scope>
    <source>
        <strain evidence="17 18">YH-vei2233</strain>
    </source>
</reference>
<evidence type="ECO:0000313" key="17">
    <source>
        <dbReference type="EMBL" id="MDV5087874.1"/>
    </source>
</evidence>
<keyword evidence="12" id="KW-0460">Magnesium</keyword>
<evidence type="ECO:0000256" key="13">
    <source>
        <dbReference type="ARBA" id="ARBA00023152"/>
    </source>
</evidence>
<evidence type="ECO:0000259" key="16">
    <source>
        <dbReference type="Pfam" id="PF00365"/>
    </source>
</evidence>
<evidence type="ECO:0000256" key="2">
    <source>
        <dbReference type="ARBA" id="ARBA00002659"/>
    </source>
</evidence>
<comment type="function">
    <text evidence="2">Catalyzes the phosphorylation of D-fructose 6-phosphate to fructose 1,6-bisphosphate by ATP, the first committing step of glycolysis.</text>
</comment>
<evidence type="ECO:0000256" key="15">
    <source>
        <dbReference type="ARBA" id="ARBA00048070"/>
    </source>
</evidence>
<dbReference type="InterPro" id="IPR035966">
    <property type="entry name" value="PKF_sf"/>
</dbReference>
<gene>
    <name evidence="17" type="ORF">RVY80_03300</name>
</gene>
<evidence type="ECO:0000256" key="8">
    <source>
        <dbReference type="ARBA" id="ARBA00022723"/>
    </source>
</evidence>
<feature type="domain" description="Phosphofructokinase" evidence="16">
    <location>
        <begin position="1"/>
        <end position="259"/>
    </location>
</feature>
<evidence type="ECO:0000256" key="11">
    <source>
        <dbReference type="ARBA" id="ARBA00022840"/>
    </source>
</evidence>
<dbReference type="Gene3D" id="3.40.50.460">
    <property type="entry name" value="Phosphofructokinase domain"/>
    <property type="match status" value="1"/>
</dbReference>
<keyword evidence="18" id="KW-1185">Reference proteome</keyword>
<keyword evidence="10" id="KW-0418">Kinase</keyword>
<evidence type="ECO:0000256" key="14">
    <source>
        <dbReference type="ARBA" id="ARBA00038478"/>
    </source>
</evidence>
<evidence type="ECO:0000256" key="10">
    <source>
        <dbReference type="ARBA" id="ARBA00022777"/>
    </source>
</evidence>
<dbReference type="Proteomes" id="UP001272515">
    <property type="component" value="Unassembled WGS sequence"/>
</dbReference>
<evidence type="ECO:0000256" key="7">
    <source>
        <dbReference type="ARBA" id="ARBA00022679"/>
    </source>
</evidence>
<comment type="pathway">
    <text evidence="4">Carbohydrate degradation; glycolysis; D-glyceraldehyde 3-phosphate and glycerone phosphate from D-glucose: step 3/4.</text>
</comment>
<keyword evidence="9" id="KW-0547">Nucleotide-binding</keyword>
<evidence type="ECO:0000256" key="1">
    <source>
        <dbReference type="ARBA" id="ARBA00001946"/>
    </source>
</evidence>
<protein>
    <recommendedName>
        <fullName evidence="5">6-phosphofructokinase</fullName>
        <ecNumber evidence="5">2.7.1.11</ecNumber>
    </recommendedName>
</protein>
<evidence type="ECO:0000256" key="3">
    <source>
        <dbReference type="ARBA" id="ARBA00004496"/>
    </source>
</evidence>
<dbReference type="PANTHER" id="PTHR13697">
    <property type="entry name" value="PHOSPHOFRUCTOKINASE"/>
    <property type="match status" value="1"/>
</dbReference>
<dbReference type="PRINTS" id="PR00476">
    <property type="entry name" value="PHFRCTKINASE"/>
</dbReference>
<dbReference type="NCBIfam" id="NF002872">
    <property type="entry name" value="PRK03202.1"/>
    <property type="match status" value="1"/>
</dbReference>
<keyword evidence="11" id="KW-0067">ATP-binding</keyword>
<dbReference type="PANTHER" id="PTHR13697:SF4">
    <property type="entry name" value="ATP-DEPENDENT 6-PHOSPHOFRUCTOKINASE"/>
    <property type="match status" value="1"/>
</dbReference>
<evidence type="ECO:0000256" key="12">
    <source>
        <dbReference type="ARBA" id="ARBA00022842"/>
    </source>
</evidence>
<evidence type="ECO:0000256" key="4">
    <source>
        <dbReference type="ARBA" id="ARBA00004679"/>
    </source>
</evidence>
<evidence type="ECO:0000313" key="18">
    <source>
        <dbReference type="Proteomes" id="UP001272515"/>
    </source>
</evidence>
<evidence type="ECO:0000256" key="6">
    <source>
        <dbReference type="ARBA" id="ARBA00022490"/>
    </source>
</evidence>
<dbReference type="SUPFAM" id="SSF53784">
    <property type="entry name" value="Phosphofructokinase"/>
    <property type="match status" value="1"/>
</dbReference>
<keyword evidence="8" id="KW-0479">Metal-binding</keyword>
<comment type="subcellular location">
    <subcellularLocation>
        <location evidence="3">Cytoplasm</location>
    </subcellularLocation>
</comment>
<dbReference type="PIRSF" id="PIRSF000532">
    <property type="entry name" value="ATP_PFK_prok"/>
    <property type="match status" value="1"/>
</dbReference>
<sequence>MNAAIRAITRKAIHEGFNVFGIERGYEGILNEEIKPLLRRDVGGIITTGGTYLKTARFPEFKNPQVQQEAYRILRQYDIDHLVVIGGDGSMAGAQALTNLGMSTITIPCTIDNDMGGTQYTIGFDTAVNTVVQCVGKIRDTSSAHERVAIVEVMGRHAGHIALQSGLACGAEIVLLPEHPLPLTEVCERLNETHRNGKTYSVIIVAEGAYNSYEVSDFIKANTYLDPSVTVLGYLQRGGAPSAMDAIMAARMSELAIDALLDGRDNRIIGYVDGALRALPYKEAKEITYPIQEEQYELVSILSS</sequence>
<organism evidence="17 18">
    <name type="scientific">Veillonella absiana</name>
    <dbReference type="NCBI Taxonomy" id="3079305"/>
    <lineage>
        <taxon>Bacteria</taxon>
        <taxon>Bacillati</taxon>
        <taxon>Bacillota</taxon>
        <taxon>Negativicutes</taxon>
        <taxon>Veillonellales</taxon>
        <taxon>Veillonellaceae</taxon>
        <taxon>Veillonella</taxon>
    </lineage>
</organism>
<name>A0ABU3Z7I5_9FIRM</name>
<proteinExistence type="inferred from homology"/>
<keyword evidence="13" id="KW-0324">Glycolysis</keyword>